<gene>
    <name evidence="18" type="ORF">FNF27_02654</name>
    <name evidence="17" type="ORF">FNF28_04841</name>
    <name evidence="16" type="ORF">FNF31_04203</name>
</gene>
<comment type="subcellular location">
    <subcellularLocation>
        <location evidence="11">Cytoplasm</location>
    </subcellularLocation>
    <subcellularLocation>
        <location evidence="1 11">Golgi apparatus membrane</location>
        <topology evidence="1 11">Peripheral membrane protein</topology>
        <orientation evidence="1 11">Cytoplasmic side</orientation>
    </subcellularLocation>
    <subcellularLocation>
        <location evidence="11">Cytoplasmic vesicle</location>
        <location evidence="11">COPI-coated vesicle membrane</location>
        <topology evidence="11">Peripheral membrane protein</topology>
        <orientation evidence="11">Cytoplasmic side</orientation>
    </subcellularLocation>
</comment>
<dbReference type="EMBL" id="VLTO01000011">
    <property type="protein sequence ID" value="KAA0175933.1"/>
    <property type="molecule type" value="Genomic_DNA"/>
</dbReference>
<dbReference type="Pfam" id="PF16381">
    <property type="entry name" value="Coatomer_g_Cpla"/>
    <property type="match status" value="1"/>
</dbReference>
<evidence type="ECO:0000256" key="11">
    <source>
        <dbReference type="PIRNR" id="PIRNR037093"/>
    </source>
</evidence>
<dbReference type="Proteomes" id="UP000324907">
    <property type="component" value="Unassembled WGS sequence"/>
</dbReference>
<dbReference type="InterPro" id="IPR013041">
    <property type="entry name" value="Clathrin_app_Ig-like_sf"/>
</dbReference>
<keyword evidence="7 11" id="KW-0653">Protein transport</keyword>
<evidence type="ECO:0000256" key="3">
    <source>
        <dbReference type="ARBA" id="ARBA00022448"/>
    </source>
</evidence>
<keyword evidence="8 11" id="KW-0333">Golgi apparatus</keyword>
<dbReference type="GO" id="GO:0000139">
    <property type="term" value="C:Golgi membrane"/>
    <property type="evidence" value="ECO:0007669"/>
    <property type="project" value="UniProtKB-SubCell"/>
</dbReference>
<dbReference type="GO" id="GO:0005783">
    <property type="term" value="C:endoplasmic reticulum"/>
    <property type="evidence" value="ECO:0007669"/>
    <property type="project" value="TreeGrafter"/>
</dbReference>
<comment type="subunit">
    <text evidence="11">Oligomeric complex.</text>
</comment>
<dbReference type="Gene3D" id="3.30.310.10">
    <property type="entry name" value="TATA-Binding Protein"/>
    <property type="match status" value="1"/>
</dbReference>
<comment type="caution">
    <text evidence="17">The sequence shown here is derived from an EMBL/GenBank/DDBJ whole genome shotgun (WGS) entry which is preliminary data.</text>
</comment>
<accession>A0A5A8DA38</accession>
<dbReference type="GO" id="GO:0030126">
    <property type="term" value="C:COPI vesicle coat"/>
    <property type="evidence" value="ECO:0007669"/>
    <property type="project" value="InterPro"/>
</dbReference>
<dbReference type="PANTHER" id="PTHR10261">
    <property type="entry name" value="COATOMER SUBUNIT GAMMA"/>
    <property type="match status" value="1"/>
</dbReference>
<dbReference type="GO" id="GO:0005793">
    <property type="term" value="C:endoplasmic reticulum-Golgi intermediate compartment"/>
    <property type="evidence" value="ECO:0007669"/>
    <property type="project" value="TreeGrafter"/>
</dbReference>
<evidence type="ECO:0000256" key="6">
    <source>
        <dbReference type="ARBA" id="ARBA00022892"/>
    </source>
</evidence>
<evidence type="ECO:0000256" key="5">
    <source>
        <dbReference type="ARBA" id="ARBA00022737"/>
    </source>
</evidence>
<feature type="region of interest" description="Disordered" evidence="12">
    <location>
        <begin position="558"/>
        <end position="581"/>
    </location>
</feature>
<evidence type="ECO:0000256" key="10">
    <source>
        <dbReference type="ARBA" id="ARBA00023329"/>
    </source>
</evidence>
<keyword evidence="9 11" id="KW-0472">Membrane</keyword>
<dbReference type="Pfam" id="PF08752">
    <property type="entry name" value="COP-gamma_platf"/>
    <property type="match status" value="1"/>
</dbReference>
<evidence type="ECO:0000256" key="4">
    <source>
        <dbReference type="ARBA" id="ARBA00022490"/>
    </source>
</evidence>
<dbReference type="SUPFAM" id="SSF49348">
    <property type="entry name" value="Clathrin adaptor appendage domain"/>
    <property type="match status" value="1"/>
</dbReference>
<organism evidence="17 20">
    <name type="scientific">Cafeteria roenbergensis</name>
    <name type="common">Marine flagellate</name>
    <dbReference type="NCBI Taxonomy" id="33653"/>
    <lineage>
        <taxon>Eukaryota</taxon>
        <taxon>Sar</taxon>
        <taxon>Stramenopiles</taxon>
        <taxon>Bigyra</taxon>
        <taxon>Opalozoa</taxon>
        <taxon>Bicosoecida</taxon>
        <taxon>Cafeteriaceae</taxon>
        <taxon>Cafeteria</taxon>
    </lineage>
</organism>
<evidence type="ECO:0000259" key="14">
    <source>
        <dbReference type="Pfam" id="PF08752"/>
    </source>
</evidence>
<dbReference type="InterPro" id="IPR012295">
    <property type="entry name" value="TBP_dom_sf"/>
</dbReference>
<dbReference type="InterPro" id="IPR016024">
    <property type="entry name" value="ARM-type_fold"/>
</dbReference>
<dbReference type="Gene3D" id="2.60.40.1480">
    <property type="entry name" value="Coatomer, gamma subunit, appendage domain"/>
    <property type="match status" value="1"/>
</dbReference>
<comment type="function">
    <text evidence="11">The coatomer is a cytosolic protein complex that binds to dilysine motifs and reversibly associates with Golgi non-clathrin-coated vesicles, which further mediate biosynthetic protein transport from the ER, via the Golgi up to the trans Golgi network. Coatomer complex is required for budding from Golgi membranes, and is essential for the retrograde Golgi-to-ER transport of dilysine-tagged proteins.</text>
</comment>
<evidence type="ECO:0000256" key="9">
    <source>
        <dbReference type="ARBA" id="ARBA00023136"/>
    </source>
</evidence>
<evidence type="ECO:0000313" key="20">
    <source>
        <dbReference type="Proteomes" id="UP000324907"/>
    </source>
</evidence>
<evidence type="ECO:0000259" key="15">
    <source>
        <dbReference type="Pfam" id="PF16381"/>
    </source>
</evidence>
<dbReference type="InterPro" id="IPR009028">
    <property type="entry name" value="Coatomer/calthrin_app_sub_C"/>
</dbReference>
<name>A0A5A8DA38_CAFRO</name>
<dbReference type="OrthoDB" id="1074925at2759"/>
<dbReference type="SUPFAM" id="SSF55711">
    <property type="entry name" value="Subdomain of clathrin and coatomer appendage domain"/>
    <property type="match status" value="1"/>
</dbReference>
<dbReference type="InterPro" id="IPR017106">
    <property type="entry name" value="Coatomer_gsu"/>
</dbReference>
<comment type="similarity">
    <text evidence="2 11">Belongs to the COPG family.</text>
</comment>
<dbReference type="GO" id="GO:0005198">
    <property type="term" value="F:structural molecule activity"/>
    <property type="evidence" value="ECO:0007669"/>
    <property type="project" value="InterPro"/>
</dbReference>
<dbReference type="GO" id="GO:0006888">
    <property type="term" value="P:endoplasmic reticulum to Golgi vesicle-mediated transport"/>
    <property type="evidence" value="ECO:0007669"/>
    <property type="project" value="TreeGrafter"/>
</dbReference>
<dbReference type="PANTHER" id="PTHR10261:SF0">
    <property type="entry name" value="COATOMER SUBUNIT GAMMA-2"/>
    <property type="match status" value="1"/>
</dbReference>
<evidence type="ECO:0000256" key="8">
    <source>
        <dbReference type="ARBA" id="ARBA00023034"/>
    </source>
</evidence>
<evidence type="ECO:0000256" key="1">
    <source>
        <dbReference type="ARBA" id="ARBA00004255"/>
    </source>
</evidence>
<dbReference type="AlphaFoldDB" id="A0A5A8DA38"/>
<evidence type="ECO:0000256" key="7">
    <source>
        <dbReference type="ARBA" id="ARBA00022927"/>
    </source>
</evidence>
<keyword evidence="6 11" id="KW-0931">ER-Golgi transport</keyword>
<evidence type="ECO:0000313" key="18">
    <source>
        <dbReference type="EMBL" id="KAA0175933.1"/>
    </source>
</evidence>
<dbReference type="SUPFAM" id="SSF48371">
    <property type="entry name" value="ARM repeat"/>
    <property type="match status" value="1"/>
</dbReference>
<dbReference type="GO" id="GO:0006886">
    <property type="term" value="P:intracellular protein transport"/>
    <property type="evidence" value="ECO:0007669"/>
    <property type="project" value="InterPro"/>
</dbReference>
<dbReference type="GO" id="GO:0006891">
    <property type="term" value="P:intra-Golgi vesicle-mediated transport"/>
    <property type="evidence" value="ECO:0007669"/>
    <property type="project" value="TreeGrafter"/>
</dbReference>
<evidence type="ECO:0000256" key="2">
    <source>
        <dbReference type="ARBA" id="ARBA00010720"/>
    </source>
</evidence>
<dbReference type="GO" id="GO:0009306">
    <property type="term" value="P:protein secretion"/>
    <property type="evidence" value="ECO:0007669"/>
    <property type="project" value="TreeGrafter"/>
</dbReference>
<keyword evidence="10 11" id="KW-0968">Cytoplasmic vesicle</keyword>
<dbReference type="EMBL" id="VLTL01000086">
    <property type="protein sequence ID" value="KAA0162095.1"/>
    <property type="molecule type" value="Genomic_DNA"/>
</dbReference>
<dbReference type="PIRSF" id="PIRSF037093">
    <property type="entry name" value="Coatomer_gamma_subunit"/>
    <property type="match status" value="1"/>
</dbReference>
<reference evidence="19 20" key="1">
    <citation type="submission" date="2019-07" db="EMBL/GenBank/DDBJ databases">
        <title>Genomes of Cafeteria roenbergensis.</title>
        <authorList>
            <person name="Fischer M.G."/>
            <person name="Hackl T."/>
            <person name="Roman M."/>
        </authorList>
    </citation>
    <scope>NUCLEOTIDE SEQUENCE [LARGE SCALE GENOMIC DNA]</scope>
    <source>
        <strain evidence="16 21">Cflag</strain>
        <strain evidence="18 19">E4-10P</strain>
        <strain evidence="17 20">RCC970-E3</strain>
    </source>
</reference>
<dbReference type="Gene3D" id="1.25.10.10">
    <property type="entry name" value="Leucine-rich Repeat Variant"/>
    <property type="match status" value="1"/>
</dbReference>
<sequence>MSAAAGGISGAIIHEIRGHDGEIEDVNPFQGLDTATVLQKCRAFHDPVMVNKHPRKCCEILTQLLYLMAQGFKLSSSDTAGVFFGVTKLFSSDNLNLRRLVYLFLKEVAETSNPADIIIVVQSLIKDFNETSHEILQANALRVLTRIVDASTLSGLERYYREAIVDSSPIVATAGLSSGLFLLRDPGTTDIVRRWVGEIQTGVTSADALVRFHALCLLHSLKARDNLGVSRLLTAQISKTDFSSALAVTVLVRYTSGLLRRDIGAIDPRVAYDFLDSCTRCASDIVKIEAARAICNLPSVAASDIRPAIAVLHRGLTAKSATRRFASVRTLAQVAQLYPTEVEVANTELEGMLGDSRIIATYAIVTLLKTGSASSVSKLLKHIHTFLADLSDEFKVVIARAVHDLALRFTSSYDAILPFVSSALREEGSFEFKRALVDVKVDLMERVPECAPSVLSHLCEFIEDCEFTPLCTRVLHLLGDVGPTSEHPEALIRFVYNRLLLEAAPVRAAAISTLAKFGAAVPALRSSVLTLLHRVRHDDDDEVRDRCALAITLLSDTDTDGESPATPADLNVDNEDGPAAPASAAARTLAVGSLPMPISSLQKALRLYQLHPTAGAFSFDDLPAVEGATGAGVTYADTARSVAEVAKAEAQAREEAKQAGAAASRRSHRAAGAGAAAAGAGGSAGAAGAAGSDVDAGLGGLMAVPELAAAGKLFRTTAPARLTEEECEYTVTCRRHVFESHVVMDFEVTNTINVQQLERVTVQLEPQGDAADAWEVEAEVAAPVARFGEPVHTYVSLRRAGDPSAIKAATFLTTLRFFPVPVDASTGEVQGEASYDEEFEVDAATISPADFVVPRAVSGFRTAWEAAPEASTAQVQLSLPFATVAEAASRLIGKLGLAPCDNSGAVKSTAERAQVLLSGVALGGSQVLVRLQILQHPTRGLVMRAMARSDADDALAGLILGAIDV</sequence>
<dbReference type="InterPro" id="IPR013040">
    <property type="entry name" value="Coatomer_gsu_app_Ig-like_dom"/>
</dbReference>
<dbReference type="Proteomes" id="UP000322899">
    <property type="component" value="Unassembled WGS sequence"/>
</dbReference>
<proteinExistence type="inferred from homology"/>
<keyword evidence="5" id="KW-0677">Repeat</keyword>
<protein>
    <recommendedName>
        <fullName evidence="11">Coatomer subunit gamma</fullName>
    </recommendedName>
</protein>
<evidence type="ECO:0000259" key="13">
    <source>
        <dbReference type="Pfam" id="PF01602"/>
    </source>
</evidence>
<keyword evidence="4 11" id="KW-0963">Cytoplasm</keyword>
<evidence type="ECO:0000313" key="19">
    <source>
        <dbReference type="Proteomes" id="UP000322899"/>
    </source>
</evidence>
<feature type="domain" description="Clathrin/coatomer adaptor adaptin-like N-terminal" evidence="13">
    <location>
        <begin position="49"/>
        <end position="557"/>
    </location>
</feature>
<dbReference type="InterPro" id="IPR011989">
    <property type="entry name" value="ARM-like"/>
</dbReference>
<dbReference type="Pfam" id="PF01602">
    <property type="entry name" value="Adaptin_N"/>
    <property type="match status" value="1"/>
</dbReference>
<evidence type="ECO:0000256" key="12">
    <source>
        <dbReference type="SAM" id="MobiDB-lite"/>
    </source>
</evidence>
<dbReference type="InterPro" id="IPR032154">
    <property type="entry name" value="Coatomer_g_Cpla"/>
</dbReference>
<evidence type="ECO:0000313" key="16">
    <source>
        <dbReference type="EMBL" id="KAA0160652.1"/>
    </source>
</evidence>
<dbReference type="InterPro" id="IPR002553">
    <property type="entry name" value="Clathrin/coatomer_adapt-like_N"/>
</dbReference>
<dbReference type="Proteomes" id="UP000325113">
    <property type="component" value="Unassembled WGS sequence"/>
</dbReference>
<dbReference type="InterPro" id="IPR037067">
    <property type="entry name" value="Coatomer_gsu_app_sf"/>
</dbReference>
<keyword evidence="3 11" id="KW-0813">Transport</keyword>
<dbReference type="EMBL" id="VLTM01000042">
    <property type="protein sequence ID" value="KAA0160652.1"/>
    <property type="molecule type" value="Genomic_DNA"/>
</dbReference>
<feature type="domain" description="Coatomer gamma subunit appendage Ig-like subdomain" evidence="14">
    <location>
        <begin position="701"/>
        <end position="846"/>
    </location>
</feature>
<evidence type="ECO:0000313" key="21">
    <source>
        <dbReference type="Proteomes" id="UP000325113"/>
    </source>
</evidence>
<evidence type="ECO:0000313" key="17">
    <source>
        <dbReference type="EMBL" id="KAA0162095.1"/>
    </source>
</evidence>
<feature type="domain" description="Coatomer subunit gamma C-terminal" evidence="15">
    <location>
        <begin position="849"/>
        <end position="954"/>
    </location>
</feature>